<dbReference type="Pfam" id="PF02367">
    <property type="entry name" value="TsaE"/>
    <property type="match status" value="1"/>
</dbReference>
<dbReference type="OrthoDB" id="9800307at2"/>
<dbReference type="GO" id="GO:0005524">
    <property type="term" value="F:ATP binding"/>
    <property type="evidence" value="ECO:0007669"/>
    <property type="project" value="UniProtKB-KW"/>
</dbReference>
<dbReference type="GO" id="GO:0002949">
    <property type="term" value="P:tRNA threonylcarbamoyladenosine modification"/>
    <property type="evidence" value="ECO:0007669"/>
    <property type="project" value="InterPro"/>
</dbReference>
<comment type="similarity">
    <text evidence="2">Belongs to the TsaE family.</text>
</comment>
<comment type="caution">
    <text evidence="11">The sequence shown here is derived from an EMBL/GenBank/DDBJ whole genome shotgun (WGS) entry which is preliminary data.</text>
</comment>
<dbReference type="InterPro" id="IPR027417">
    <property type="entry name" value="P-loop_NTPase"/>
</dbReference>
<dbReference type="NCBIfam" id="TIGR00150">
    <property type="entry name" value="T6A_YjeE"/>
    <property type="match status" value="1"/>
</dbReference>
<dbReference type="SUPFAM" id="SSF52540">
    <property type="entry name" value="P-loop containing nucleoside triphosphate hydrolases"/>
    <property type="match status" value="1"/>
</dbReference>
<dbReference type="Proteomes" id="UP000246569">
    <property type="component" value="Unassembled WGS sequence"/>
</dbReference>
<evidence type="ECO:0000256" key="8">
    <source>
        <dbReference type="ARBA" id="ARBA00022840"/>
    </source>
</evidence>
<dbReference type="GO" id="GO:0005737">
    <property type="term" value="C:cytoplasm"/>
    <property type="evidence" value="ECO:0007669"/>
    <property type="project" value="UniProtKB-SubCell"/>
</dbReference>
<keyword evidence="6" id="KW-0479">Metal-binding</keyword>
<dbReference type="PANTHER" id="PTHR33540:SF2">
    <property type="entry name" value="TRNA THREONYLCARBAMOYLADENOSINE BIOSYNTHESIS PROTEIN TSAE"/>
    <property type="match status" value="1"/>
</dbReference>
<evidence type="ECO:0000256" key="3">
    <source>
        <dbReference type="ARBA" id="ARBA00019010"/>
    </source>
</evidence>
<dbReference type="RefSeq" id="WP_110017834.1">
    <property type="nucleotide sequence ID" value="NZ_QGTJ01000003.1"/>
</dbReference>
<proteinExistence type="inferred from homology"/>
<evidence type="ECO:0000256" key="4">
    <source>
        <dbReference type="ARBA" id="ARBA00022490"/>
    </source>
</evidence>
<evidence type="ECO:0000256" key="7">
    <source>
        <dbReference type="ARBA" id="ARBA00022741"/>
    </source>
</evidence>
<dbReference type="InterPro" id="IPR003442">
    <property type="entry name" value="T6A_TsaE"/>
</dbReference>
<keyword evidence="5" id="KW-0819">tRNA processing</keyword>
<dbReference type="AlphaFoldDB" id="A0A317MX02"/>
<dbReference type="Gene3D" id="3.40.50.300">
    <property type="entry name" value="P-loop containing nucleotide triphosphate hydrolases"/>
    <property type="match status" value="1"/>
</dbReference>
<evidence type="ECO:0000256" key="9">
    <source>
        <dbReference type="ARBA" id="ARBA00022842"/>
    </source>
</evidence>
<dbReference type="EMBL" id="QGTJ01000003">
    <property type="protein sequence ID" value="PWV63331.1"/>
    <property type="molecule type" value="Genomic_DNA"/>
</dbReference>
<evidence type="ECO:0000256" key="6">
    <source>
        <dbReference type="ARBA" id="ARBA00022723"/>
    </source>
</evidence>
<organism evidence="11 12">
    <name type="scientific">Plasticicumulans acidivorans</name>
    <dbReference type="NCBI Taxonomy" id="886464"/>
    <lineage>
        <taxon>Bacteria</taxon>
        <taxon>Pseudomonadati</taxon>
        <taxon>Pseudomonadota</taxon>
        <taxon>Gammaproteobacteria</taxon>
        <taxon>Candidatus Competibacteraceae</taxon>
        <taxon>Plasticicumulans</taxon>
    </lineage>
</organism>
<keyword evidence="9" id="KW-0460">Magnesium</keyword>
<evidence type="ECO:0000256" key="2">
    <source>
        <dbReference type="ARBA" id="ARBA00007599"/>
    </source>
</evidence>
<accession>A0A317MX02</accession>
<keyword evidence="7" id="KW-0547">Nucleotide-binding</keyword>
<dbReference type="GO" id="GO:0046872">
    <property type="term" value="F:metal ion binding"/>
    <property type="evidence" value="ECO:0007669"/>
    <property type="project" value="UniProtKB-KW"/>
</dbReference>
<name>A0A317MX02_9GAMM</name>
<evidence type="ECO:0000313" key="11">
    <source>
        <dbReference type="EMBL" id="PWV63331.1"/>
    </source>
</evidence>
<sequence length="153" mass="16710">MNTLSLELPDADATEALGARLAQALDGGLVIHLNGELGAGKTCLVRGLLRALGHRGKVKSPTYTLVEPYEIGTRHIFHFDLYRLADAEELEFMGIRDFLEPSALLLIEWPQRGAGVLPEPDLDCTLEYAGHGRHATLRACSERATHLLTKVAV</sequence>
<gene>
    <name evidence="11" type="ORF">C7443_103256</name>
</gene>
<keyword evidence="4" id="KW-0963">Cytoplasm</keyword>
<evidence type="ECO:0000256" key="5">
    <source>
        <dbReference type="ARBA" id="ARBA00022694"/>
    </source>
</evidence>
<evidence type="ECO:0000256" key="10">
    <source>
        <dbReference type="ARBA" id="ARBA00032441"/>
    </source>
</evidence>
<evidence type="ECO:0000313" key="12">
    <source>
        <dbReference type="Proteomes" id="UP000246569"/>
    </source>
</evidence>
<reference evidence="11 12" key="1">
    <citation type="submission" date="2018-05" db="EMBL/GenBank/DDBJ databases">
        <title>Genomic Encyclopedia of Type Strains, Phase IV (KMG-IV): sequencing the most valuable type-strain genomes for metagenomic binning, comparative biology and taxonomic classification.</title>
        <authorList>
            <person name="Goeker M."/>
        </authorList>
    </citation>
    <scope>NUCLEOTIDE SEQUENCE [LARGE SCALE GENOMIC DNA]</scope>
    <source>
        <strain evidence="11 12">DSM 23606</strain>
    </source>
</reference>
<dbReference type="PANTHER" id="PTHR33540">
    <property type="entry name" value="TRNA THREONYLCARBAMOYLADENOSINE BIOSYNTHESIS PROTEIN TSAE"/>
    <property type="match status" value="1"/>
</dbReference>
<keyword evidence="8" id="KW-0067">ATP-binding</keyword>
<protein>
    <recommendedName>
        <fullName evidence="3">tRNA threonylcarbamoyladenosine biosynthesis protein TsaE</fullName>
    </recommendedName>
    <alternativeName>
        <fullName evidence="10">t(6)A37 threonylcarbamoyladenosine biosynthesis protein TsaE</fullName>
    </alternativeName>
</protein>
<comment type="subcellular location">
    <subcellularLocation>
        <location evidence="1">Cytoplasm</location>
    </subcellularLocation>
</comment>
<keyword evidence="12" id="KW-1185">Reference proteome</keyword>
<evidence type="ECO:0000256" key="1">
    <source>
        <dbReference type="ARBA" id="ARBA00004496"/>
    </source>
</evidence>